<evidence type="ECO:0000259" key="7">
    <source>
        <dbReference type="Pfam" id="PF02776"/>
    </source>
</evidence>
<dbReference type="InterPro" id="IPR011766">
    <property type="entry name" value="TPP_enzyme_TPP-bd"/>
</dbReference>
<name>A0ABW4L4U1_9MICO</name>
<dbReference type="GO" id="GO:0050695">
    <property type="term" value="F:benzoylformate decarboxylase activity"/>
    <property type="evidence" value="ECO:0007669"/>
    <property type="project" value="UniProtKB-EC"/>
</dbReference>
<feature type="domain" description="Thiamine pyrophosphate enzyme central" evidence="5">
    <location>
        <begin position="190"/>
        <end position="324"/>
    </location>
</feature>
<evidence type="ECO:0000256" key="4">
    <source>
        <dbReference type="SAM" id="MobiDB-lite"/>
    </source>
</evidence>
<dbReference type="RefSeq" id="WP_388005033.1">
    <property type="nucleotide sequence ID" value="NZ_JBHUEE010000004.1"/>
</dbReference>
<dbReference type="PROSITE" id="PS00187">
    <property type="entry name" value="TPP_ENZYMES"/>
    <property type="match status" value="1"/>
</dbReference>
<dbReference type="SUPFAM" id="SSF52518">
    <property type="entry name" value="Thiamin diphosphate-binding fold (THDP-binding)"/>
    <property type="match status" value="2"/>
</dbReference>
<feature type="region of interest" description="Disordered" evidence="4">
    <location>
        <begin position="328"/>
        <end position="347"/>
    </location>
</feature>
<dbReference type="Proteomes" id="UP001597277">
    <property type="component" value="Unassembled WGS sequence"/>
</dbReference>
<keyword evidence="8" id="KW-0456">Lyase</keyword>
<dbReference type="Pfam" id="PF00205">
    <property type="entry name" value="TPP_enzyme_M"/>
    <property type="match status" value="1"/>
</dbReference>
<comment type="caution">
    <text evidence="8">The sequence shown here is derived from an EMBL/GenBank/DDBJ whole genome shotgun (WGS) entry which is preliminary data.</text>
</comment>
<dbReference type="EC" id="4.1.1.7" evidence="8"/>
<proteinExistence type="inferred from homology"/>
<dbReference type="InterPro" id="IPR012001">
    <property type="entry name" value="Thiamin_PyroP_enz_TPP-bd_dom"/>
</dbReference>
<feature type="domain" description="Thiamine pyrophosphate enzyme TPP-binding" evidence="6">
    <location>
        <begin position="379"/>
        <end position="521"/>
    </location>
</feature>
<dbReference type="CDD" id="cd07035">
    <property type="entry name" value="TPP_PYR_POX_like"/>
    <property type="match status" value="1"/>
</dbReference>
<dbReference type="InterPro" id="IPR029061">
    <property type="entry name" value="THDP-binding"/>
</dbReference>
<evidence type="ECO:0000313" key="8">
    <source>
        <dbReference type="EMBL" id="MFD1717868.1"/>
    </source>
</evidence>
<dbReference type="PANTHER" id="PTHR18968">
    <property type="entry name" value="THIAMINE PYROPHOSPHATE ENZYMES"/>
    <property type="match status" value="1"/>
</dbReference>
<dbReference type="Gene3D" id="3.40.50.1220">
    <property type="entry name" value="TPP-binding domain"/>
    <property type="match status" value="1"/>
</dbReference>
<evidence type="ECO:0000256" key="1">
    <source>
        <dbReference type="ARBA" id="ARBA00007812"/>
    </source>
</evidence>
<reference evidence="9" key="1">
    <citation type="journal article" date="2019" name="Int. J. Syst. Evol. Microbiol.">
        <title>The Global Catalogue of Microorganisms (GCM) 10K type strain sequencing project: providing services to taxonomists for standard genome sequencing and annotation.</title>
        <authorList>
            <consortium name="The Broad Institute Genomics Platform"/>
            <consortium name="The Broad Institute Genome Sequencing Center for Infectious Disease"/>
            <person name="Wu L."/>
            <person name="Ma J."/>
        </authorList>
    </citation>
    <scope>NUCLEOTIDE SEQUENCE [LARGE SCALE GENOMIC DNA]</scope>
    <source>
        <strain evidence="9">JCM 17130</strain>
    </source>
</reference>
<dbReference type="InterPro" id="IPR045229">
    <property type="entry name" value="TPP_enz"/>
</dbReference>
<keyword evidence="9" id="KW-1185">Reference proteome</keyword>
<dbReference type="Pfam" id="PF02775">
    <property type="entry name" value="TPP_enzyme_C"/>
    <property type="match status" value="1"/>
</dbReference>
<keyword evidence="2 3" id="KW-0786">Thiamine pyrophosphate</keyword>
<accession>A0ABW4L4U1</accession>
<dbReference type="EMBL" id="JBHUEE010000004">
    <property type="protein sequence ID" value="MFD1717868.1"/>
    <property type="molecule type" value="Genomic_DNA"/>
</dbReference>
<dbReference type="Gene3D" id="3.40.50.970">
    <property type="match status" value="2"/>
</dbReference>
<dbReference type="InterPro" id="IPR000399">
    <property type="entry name" value="TPP-bd_CS"/>
</dbReference>
<dbReference type="PANTHER" id="PTHR18968:SF133">
    <property type="entry name" value="BENZOYLFORMATE DECARBOXYLASE"/>
    <property type="match status" value="1"/>
</dbReference>
<sequence length="530" mass="55181">MDVREATYEILRAHGLTTIFGNPGSNELTFLDDMPSDFRYILGLHEGVVLGMADGYAQATGRPAFVNLHAAAGTGNAMGVLTDSANAHTPLVVTAGQQVRSQVGTEVMLANVDAPLLPRPLVKWSAEPLCAADVPRTISQAVHTAGTPPTGPVYVSVPLDDWQTEAGADVAHLTQRTVTSAGALTPGQLDDLTAMLDGATSPVLVLGAAVDAAGANEDAVILAERLQAPVWIAPSPSRCPFPTRHPLFRGALPAAIGAVTHLLAGHDVVLVAGAPVFRYHQYDPGQYLPEGARLVHLTDDPAEAARAPIGRSVVSDVGAALQALARSVRQADRPGPPARPLPGVPGGEQEAPLDPAVVLATVDEVTPENVVYVKESTSTTALVWDHLDLHRPGSYYFPAAGGLGWGMGAAVGVQLAEPDRPVVALIGDGSASYAITALWSAARYRVPVTFVVLVNGNYQALQSFTEHMGVTGAPGIDVPGIDFVSLAAGYGVAGHRAHGRDELRQLLTDAVADDGPHLIEVPTRAINPFA</sequence>
<dbReference type="InterPro" id="IPR029035">
    <property type="entry name" value="DHS-like_NAD/FAD-binding_dom"/>
</dbReference>
<dbReference type="NCBIfam" id="NF005485">
    <property type="entry name" value="PRK07092.1"/>
    <property type="match status" value="1"/>
</dbReference>
<gene>
    <name evidence="8" type="primary">mdlC</name>
    <name evidence="8" type="ORF">ACFSE6_08480</name>
</gene>
<dbReference type="Pfam" id="PF02776">
    <property type="entry name" value="TPP_enzyme_N"/>
    <property type="match status" value="1"/>
</dbReference>
<dbReference type="CDD" id="cd02002">
    <property type="entry name" value="TPP_BFDC"/>
    <property type="match status" value="1"/>
</dbReference>
<protein>
    <submittedName>
        <fullName evidence="8">Benzoylformate decarboxylase</fullName>
        <ecNumber evidence="8">4.1.1.7</ecNumber>
    </submittedName>
</protein>
<evidence type="ECO:0000259" key="5">
    <source>
        <dbReference type="Pfam" id="PF00205"/>
    </source>
</evidence>
<organism evidence="8 9">
    <name type="scientific">Georgenia deserti</name>
    <dbReference type="NCBI Taxonomy" id="2093781"/>
    <lineage>
        <taxon>Bacteria</taxon>
        <taxon>Bacillati</taxon>
        <taxon>Actinomycetota</taxon>
        <taxon>Actinomycetes</taxon>
        <taxon>Micrococcales</taxon>
        <taxon>Bogoriellaceae</taxon>
        <taxon>Georgenia</taxon>
    </lineage>
</organism>
<evidence type="ECO:0000256" key="2">
    <source>
        <dbReference type="ARBA" id="ARBA00023052"/>
    </source>
</evidence>
<comment type="similarity">
    <text evidence="1 3">Belongs to the TPP enzyme family.</text>
</comment>
<evidence type="ECO:0000259" key="6">
    <source>
        <dbReference type="Pfam" id="PF02775"/>
    </source>
</evidence>
<feature type="domain" description="Thiamine pyrophosphate enzyme N-terminal TPP-binding" evidence="7">
    <location>
        <begin position="1"/>
        <end position="108"/>
    </location>
</feature>
<dbReference type="InterPro" id="IPR012000">
    <property type="entry name" value="Thiamin_PyroP_enz_cen_dom"/>
</dbReference>
<feature type="compositionally biased region" description="Pro residues" evidence="4">
    <location>
        <begin position="334"/>
        <end position="343"/>
    </location>
</feature>
<evidence type="ECO:0000256" key="3">
    <source>
        <dbReference type="RuleBase" id="RU362132"/>
    </source>
</evidence>
<dbReference type="SUPFAM" id="SSF52467">
    <property type="entry name" value="DHS-like NAD/FAD-binding domain"/>
    <property type="match status" value="1"/>
</dbReference>
<evidence type="ECO:0000313" key="9">
    <source>
        <dbReference type="Proteomes" id="UP001597277"/>
    </source>
</evidence>